<dbReference type="Pfam" id="PF00437">
    <property type="entry name" value="T2SSE"/>
    <property type="match status" value="1"/>
</dbReference>
<dbReference type="EMBL" id="JANUCP010000002">
    <property type="protein sequence ID" value="MCS3918982.1"/>
    <property type="molecule type" value="Genomic_DNA"/>
</dbReference>
<dbReference type="NCBIfam" id="TIGR01420">
    <property type="entry name" value="pilT_fam"/>
    <property type="match status" value="1"/>
</dbReference>
<dbReference type="CDD" id="cd01131">
    <property type="entry name" value="PilT"/>
    <property type="match status" value="1"/>
</dbReference>
<dbReference type="Proteomes" id="UP001204798">
    <property type="component" value="Unassembled WGS sequence"/>
</dbReference>
<dbReference type="InterPro" id="IPR027417">
    <property type="entry name" value="P-loop_NTPase"/>
</dbReference>
<keyword evidence="4" id="KW-1185">Reference proteome</keyword>
<dbReference type="SUPFAM" id="SSF52540">
    <property type="entry name" value="P-loop containing nucleoside triphosphate hydrolases"/>
    <property type="match status" value="1"/>
</dbReference>
<proteinExistence type="inferred from homology"/>
<gene>
    <name evidence="3" type="ORF">M2350_001382</name>
</gene>
<name>A0ABT2EM09_9BACT</name>
<comment type="caution">
    <text evidence="3">The sequence shown here is derived from an EMBL/GenBank/DDBJ whole genome shotgun (WGS) entry which is preliminary data.</text>
</comment>
<dbReference type="PANTHER" id="PTHR30486">
    <property type="entry name" value="TWITCHING MOTILITY PROTEIN PILT"/>
    <property type="match status" value="1"/>
</dbReference>
<dbReference type="SMART" id="SM00382">
    <property type="entry name" value="AAA"/>
    <property type="match status" value="1"/>
</dbReference>
<accession>A0ABT2EM09</accession>
<dbReference type="InterPro" id="IPR050921">
    <property type="entry name" value="T4SS_GSP_E_ATPase"/>
</dbReference>
<reference evidence="3 4" key="1">
    <citation type="submission" date="2022-08" db="EMBL/GenBank/DDBJ databases">
        <title>Bacterial and archaeal communities from various locations to study Microbial Dark Matter (Phase II).</title>
        <authorList>
            <person name="Stepanauskas R."/>
        </authorList>
    </citation>
    <scope>NUCLEOTIDE SEQUENCE [LARGE SCALE GENOMIC DNA]</scope>
    <source>
        <strain evidence="3 4">PD1</strain>
    </source>
</reference>
<dbReference type="InterPro" id="IPR003593">
    <property type="entry name" value="AAA+_ATPase"/>
</dbReference>
<evidence type="ECO:0000259" key="2">
    <source>
        <dbReference type="SMART" id="SM00382"/>
    </source>
</evidence>
<comment type="similarity">
    <text evidence="1">Belongs to the GSP E family.</text>
</comment>
<evidence type="ECO:0000313" key="4">
    <source>
        <dbReference type="Proteomes" id="UP001204798"/>
    </source>
</evidence>
<evidence type="ECO:0000256" key="1">
    <source>
        <dbReference type="ARBA" id="ARBA00006611"/>
    </source>
</evidence>
<sequence length="368" mass="41375">MALQLDEILKDLVQREGTDLHLKVGQPPFFRVHGRLIKTDYPVLTPQSIRDLIYPILADWQIQKLETQLELDMAYEIPGVSRFRVNLFHQQGNLGGVFRVIPSRVRTIDELMLPQVLKKIAMLRRGLVLVTGPTGSGKTTTLAAMVDYINENRRAHIITIEEPIEYWHQDKQCSITQREVGVDTESYAEALRHVTRQNPDVILVGEMRDLETISLALHAAETGHLVLSTVHTIDAPQTIDRIIDAFDPDRQPQVRVQLASTLQAVISQQLVPRCDKPGRVAAMEIMIVTPAVRSLIRQGRTDQIYSHIKAGADIGCQLLDDHLLEWVKKGVVSFEDAYMKCSNPLEFRQKALEMGLISSEQAAALASS</sequence>
<organism evidence="3 4">
    <name type="scientific">Candidatus Fervidibacter sacchari</name>
    <dbReference type="NCBI Taxonomy" id="1448929"/>
    <lineage>
        <taxon>Bacteria</taxon>
        <taxon>Candidatus Fervidibacterota</taxon>
        <taxon>Candidatus Fervidibacter</taxon>
    </lineage>
</organism>
<dbReference type="RefSeq" id="WP_259095065.1">
    <property type="nucleotide sequence ID" value="NZ_CP130454.1"/>
</dbReference>
<protein>
    <submittedName>
        <fullName evidence="3">Twitching motility protein PilT</fullName>
    </submittedName>
</protein>
<dbReference type="Gene3D" id="3.30.450.90">
    <property type="match status" value="1"/>
</dbReference>
<dbReference type="InterPro" id="IPR001482">
    <property type="entry name" value="T2SS/T4SS_dom"/>
</dbReference>
<evidence type="ECO:0000313" key="3">
    <source>
        <dbReference type="EMBL" id="MCS3918982.1"/>
    </source>
</evidence>
<dbReference type="Gene3D" id="3.40.50.300">
    <property type="entry name" value="P-loop containing nucleotide triphosphate hydrolases"/>
    <property type="match status" value="1"/>
</dbReference>
<dbReference type="InterPro" id="IPR006321">
    <property type="entry name" value="PilT/PilU"/>
</dbReference>
<feature type="domain" description="AAA+ ATPase" evidence="2">
    <location>
        <begin position="124"/>
        <end position="249"/>
    </location>
</feature>